<comment type="caution">
    <text evidence="1">The sequence shown here is derived from an EMBL/GenBank/DDBJ whole genome shotgun (WGS) entry which is preliminary data.</text>
</comment>
<sequence>MDSVRYTGAGVMSEVRATAILSIKDSMRQRQLSVEDAAGLAGVTPEELRGIVEGGLGRSASLRTLEGIMEALAAPERRP</sequence>
<gene>
    <name evidence="1" type="ORF">J5Y06_14685</name>
</gene>
<reference evidence="1" key="1">
    <citation type="submission" date="2021-03" db="EMBL/GenBank/DDBJ databases">
        <title>Genome sequencing and assembly of Tianweitania sediminis.</title>
        <authorList>
            <person name="Chhetri G."/>
        </authorList>
    </citation>
    <scope>NUCLEOTIDE SEQUENCE</scope>
    <source>
        <strain evidence="1">Z8</strain>
    </source>
</reference>
<dbReference type="AlphaFoldDB" id="A0A8J7R827"/>
<dbReference type="Proteomes" id="UP000666240">
    <property type="component" value="Unassembled WGS sequence"/>
</dbReference>
<organism evidence="1 2">
    <name type="scientific">Tianweitania sediminis</name>
    <dbReference type="NCBI Taxonomy" id="1502156"/>
    <lineage>
        <taxon>Bacteria</taxon>
        <taxon>Pseudomonadati</taxon>
        <taxon>Pseudomonadota</taxon>
        <taxon>Alphaproteobacteria</taxon>
        <taxon>Hyphomicrobiales</taxon>
        <taxon>Phyllobacteriaceae</taxon>
        <taxon>Tianweitania</taxon>
    </lineage>
</organism>
<dbReference type="RefSeq" id="WP_209335920.1">
    <property type="nucleotide sequence ID" value="NZ_JAGIYY010000004.1"/>
</dbReference>
<evidence type="ECO:0000313" key="2">
    <source>
        <dbReference type="Proteomes" id="UP000666240"/>
    </source>
</evidence>
<keyword evidence="2" id="KW-1185">Reference proteome</keyword>
<proteinExistence type="predicted"/>
<protein>
    <submittedName>
        <fullName evidence="1">Uncharacterized protein</fullName>
    </submittedName>
</protein>
<evidence type="ECO:0000313" key="1">
    <source>
        <dbReference type="EMBL" id="MBP0439902.1"/>
    </source>
</evidence>
<name>A0A8J7R827_9HYPH</name>
<accession>A0A8J7R827</accession>
<dbReference type="EMBL" id="JAGIYY010000004">
    <property type="protein sequence ID" value="MBP0439902.1"/>
    <property type="molecule type" value="Genomic_DNA"/>
</dbReference>